<feature type="compositionally biased region" description="Basic residues" evidence="1">
    <location>
        <begin position="10"/>
        <end position="19"/>
    </location>
</feature>
<evidence type="ECO:0000313" key="2">
    <source>
        <dbReference type="EMBL" id="TCD70573.1"/>
    </source>
</evidence>
<name>A0A4R0RT91_9APHY</name>
<feature type="compositionally biased region" description="Pro residues" evidence="1">
    <location>
        <begin position="186"/>
        <end position="198"/>
    </location>
</feature>
<dbReference type="PANTHER" id="PTHR28094:SF1">
    <property type="entry name" value="MEIOTICALLY UP-REGULATED GENE 113 PROTEIN"/>
    <property type="match status" value="1"/>
</dbReference>
<feature type="compositionally biased region" description="Polar residues" evidence="1">
    <location>
        <begin position="207"/>
        <end position="217"/>
    </location>
</feature>
<dbReference type="OrthoDB" id="2417614at2759"/>
<dbReference type="EMBL" id="RWJN01000018">
    <property type="protein sequence ID" value="TCD70573.1"/>
    <property type="molecule type" value="Genomic_DNA"/>
</dbReference>
<gene>
    <name evidence="2" type="ORF">EIP91_002603</name>
</gene>
<accession>A0A4R0RT91</accession>
<feature type="compositionally biased region" description="Polar residues" evidence="1">
    <location>
        <begin position="263"/>
        <end position="275"/>
    </location>
</feature>
<feature type="region of interest" description="Disordered" evidence="1">
    <location>
        <begin position="1"/>
        <end position="148"/>
    </location>
</feature>
<keyword evidence="3" id="KW-1185">Reference proteome</keyword>
<dbReference type="InterPro" id="IPR053006">
    <property type="entry name" value="Meiosis_regulatory"/>
</dbReference>
<dbReference type="AlphaFoldDB" id="A0A4R0RT91"/>
<evidence type="ECO:0008006" key="4">
    <source>
        <dbReference type="Google" id="ProtNLM"/>
    </source>
</evidence>
<feature type="compositionally biased region" description="Polar residues" evidence="1">
    <location>
        <begin position="126"/>
        <end position="138"/>
    </location>
</feature>
<comment type="caution">
    <text evidence="2">The sequence shown here is derived from an EMBL/GenBank/DDBJ whole genome shotgun (WGS) entry which is preliminary data.</text>
</comment>
<reference evidence="2 3" key="1">
    <citation type="submission" date="2018-11" db="EMBL/GenBank/DDBJ databases">
        <title>Genome assembly of Steccherinum ochraceum LE-BIN_3174, the white-rot fungus of the Steccherinaceae family (The Residual Polyporoid clade, Polyporales, Basidiomycota).</title>
        <authorList>
            <person name="Fedorova T.V."/>
            <person name="Glazunova O.A."/>
            <person name="Landesman E.O."/>
            <person name="Moiseenko K.V."/>
            <person name="Psurtseva N.V."/>
            <person name="Savinova O.S."/>
            <person name="Shakhova N.V."/>
            <person name="Tyazhelova T.V."/>
            <person name="Vasina D.V."/>
        </authorList>
    </citation>
    <scope>NUCLEOTIDE SEQUENCE [LARGE SCALE GENOMIC DNA]</scope>
    <source>
        <strain evidence="2 3">LE-BIN_3174</strain>
    </source>
</reference>
<protein>
    <recommendedName>
        <fullName evidence="4">DUF1766-domain-containing protein</fullName>
    </recommendedName>
</protein>
<dbReference type="PANTHER" id="PTHR28094">
    <property type="entry name" value="MEIOTICALLY UP-REGULATED GENE 113 PROTEIN"/>
    <property type="match status" value="1"/>
</dbReference>
<proteinExistence type="predicted"/>
<dbReference type="Proteomes" id="UP000292702">
    <property type="component" value="Unassembled WGS sequence"/>
</dbReference>
<evidence type="ECO:0000256" key="1">
    <source>
        <dbReference type="SAM" id="MobiDB-lite"/>
    </source>
</evidence>
<organism evidence="2 3">
    <name type="scientific">Steccherinum ochraceum</name>
    <dbReference type="NCBI Taxonomy" id="92696"/>
    <lineage>
        <taxon>Eukaryota</taxon>
        <taxon>Fungi</taxon>
        <taxon>Dikarya</taxon>
        <taxon>Basidiomycota</taxon>
        <taxon>Agaricomycotina</taxon>
        <taxon>Agaricomycetes</taxon>
        <taxon>Polyporales</taxon>
        <taxon>Steccherinaceae</taxon>
        <taxon>Steccherinum</taxon>
    </lineage>
</organism>
<feature type="region of interest" description="Disordered" evidence="1">
    <location>
        <begin position="163"/>
        <end position="275"/>
    </location>
</feature>
<feature type="compositionally biased region" description="Basic and acidic residues" evidence="1">
    <location>
        <begin position="47"/>
        <end position="58"/>
    </location>
</feature>
<feature type="compositionally biased region" description="Polar residues" evidence="1">
    <location>
        <begin position="172"/>
        <end position="181"/>
    </location>
</feature>
<sequence length="536" mass="58985">MPDLWGIFRHSPKPPKSKPKSSDDALTDGFQNLSISGSDATRNGGRSSRENGRVEHTRARVANGVARLTVTPPGTPPVSRSRSDQPRSGGAARVPPPSGNHLHRPTQSLQTSSPTMEMPTPRVYPSQASPTYPSTKPQMTMPIPPVQDEGYSLTMQYAVIGPTDLDDRPQVGSHTFPTSAQVEPGLRPPYPTVPPRPYSDPTVPHASASTPVSLSGPSTPPRQKLGSAARPPDSAPTKLTKANVTAHDANMSSPTTKRHRAASSPSLTTSPNNQCWGMTTKSERCKNKVGVKNTSGLARLNPKMEDEMPRFCHIHLNGVLEESLTYVNGKQVVFDNYLPRYLQPSTLASMRVKMAELPSEAEEEGYIYTFEIIDPTDKDHVHLKVGRAVNLNKRIQEWRNQCKSKEQILRGWWPGHQNNRMGLLKGTVKPGLPGHFTHKLEHLVHLELADLMLNAPYLSDGWPNLTSAPEPSPKPTELTRKTCVDCGVAHKEIFSFRHMKGKNKGREYDLLVKPVIARWGDYLQSMYGADNASDGD</sequence>
<dbReference type="Pfam" id="PF13455">
    <property type="entry name" value="MUG113"/>
    <property type="match status" value="1"/>
</dbReference>
<dbReference type="STRING" id="92696.A0A4R0RT91"/>
<feature type="compositionally biased region" description="Polar residues" evidence="1">
    <location>
        <begin position="105"/>
        <end position="115"/>
    </location>
</feature>
<feature type="compositionally biased region" description="Polar residues" evidence="1">
    <location>
        <begin position="29"/>
        <end position="41"/>
    </location>
</feature>
<evidence type="ECO:0000313" key="3">
    <source>
        <dbReference type="Proteomes" id="UP000292702"/>
    </source>
</evidence>